<feature type="compositionally biased region" description="Polar residues" evidence="1">
    <location>
        <begin position="1"/>
        <end position="20"/>
    </location>
</feature>
<name>A0AAD2B5V2_9RALS</name>
<feature type="transmembrane region" description="Helical" evidence="2">
    <location>
        <begin position="190"/>
        <end position="211"/>
    </location>
</feature>
<keyword evidence="2" id="KW-0472">Membrane</keyword>
<feature type="compositionally biased region" description="Low complexity" evidence="1">
    <location>
        <begin position="492"/>
        <end position="514"/>
    </location>
</feature>
<feature type="transmembrane region" description="Helical" evidence="2">
    <location>
        <begin position="454"/>
        <end position="474"/>
    </location>
</feature>
<feature type="transmembrane region" description="Helical" evidence="2">
    <location>
        <begin position="223"/>
        <end position="241"/>
    </location>
</feature>
<feature type="region of interest" description="Disordered" evidence="1">
    <location>
        <begin position="482"/>
        <end position="523"/>
    </location>
</feature>
<feature type="transmembrane region" description="Helical" evidence="2">
    <location>
        <begin position="397"/>
        <end position="421"/>
    </location>
</feature>
<comment type="caution">
    <text evidence="3">The sequence shown here is derived from an EMBL/GenBank/DDBJ whole genome shotgun (WGS) entry which is preliminary data.</text>
</comment>
<dbReference type="NCBIfam" id="TIGR04222">
    <property type="entry name" value="near_uncomplex"/>
    <property type="match status" value="1"/>
</dbReference>
<evidence type="ECO:0000256" key="2">
    <source>
        <dbReference type="SAM" id="Phobius"/>
    </source>
</evidence>
<proteinExistence type="predicted"/>
<dbReference type="AlphaFoldDB" id="A0AAD2B5V2"/>
<dbReference type="InterPro" id="IPR026467">
    <property type="entry name" value="Ser/Gly_Cys_C_dom"/>
</dbReference>
<accession>A0AAD2B5V2</accession>
<evidence type="ECO:0000313" key="3">
    <source>
        <dbReference type="EMBL" id="CAJ0703234.1"/>
    </source>
</evidence>
<keyword evidence="2" id="KW-0812">Transmembrane</keyword>
<keyword evidence="4" id="KW-1185">Reference proteome</keyword>
<keyword evidence="2" id="KW-1133">Transmembrane helix</keyword>
<dbReference type="Proteomes" id="UP001189915">
    <property type="component" value="Unassembled WGS sequence"/>
</dbReference>
<evidence type="ECO:0000313" key="4">
    <source>
        <dbReference type="Proteomes" id="UP001189915"/>
    </source>
</evidence>
<feature type="region of interest" description="Disordered" evidence="1">
    <location>
        <begin position="1"/>
        <end position="22"/>
    </location>
</feature>
<evidence type="ECO:0008006" key="5">
    <source>
        <dbReference type="Google" id="ProtNLM"/>
    </source>
</evidence>
<feature type="region of interest" description="Disordered" evidence="1">
    <location>
        <begin position="155"/>
        <end position="185"/>
    </location>
</feature>
<gene>
    <name evidence="3" type="ORF">LMG18091_03881</name>
</gene>
<feature type="transmembrane region" description="Helical" evidence="2">
    <location>
        <begin position="370"/>
        <end position="391"/>
    </location>
</feature>
<dbReference type="EMBL" id="CATWAF010000005">
    <property type="protein sequence ID" value="CAJ0703234.1"/>
    <property type="molecule type" value="Genomic_DNA"/>
</dbReference>
<evidence type="ECO:0000256" key="1">
    <source>
        <dbReference type="SAM" id="MobiDB-lite"/>
    </source>
</evidence>
<reference evidence="3 4" key="1">
    <citation type="submission" date="2023-07" db="EMBL/GenBank/DDBJ databases">
        <authorList>
            <person name="Peeters C."/>
        </authorList>
    </citation>
    <scope>NUCLEOTIDE SEQUENCE [LARGE SCALE GENOMIC DNA]</scope>
    <source>
        <strain evidence="3 4">LMG 18091</strain>
    </source>
</reference>
<organism evidence="3 4">
    <name type="scientific">Ralstonia wenshanensis</name>
    <dbReference type="NCBI Taxonomy" id="2842456"/>
    <lineage>
        <taxon>Bacteria</taxon>
        <taxon>Pseudomonadati</taxon>
        <taxon>Pseudomonadota</taxon>
        <taxon>Betaproteobacteria</taxon>
        <taxon>Burkholderiales</taxon>
        <taxon>Burkholderiaceae</taxon>
        <taxon>Ralstonia</taxon>
    </lineage>
</organism>
<protein>
    <recommendedName>
        <fullName evidence="5">TIGR04222 domain-containing membrane protein</fullName>
    </recommendedName>
</protein>
<sequence length="523" mass="56283">MTSLTPSTSPGSASAHQAASTEADRQACLLRLSQYSPDAPDAPVPYSQRLAEAEGWSRLYTLTVIEEYKRFAYLAVFAGHPVTPSEAIDAAWHLHLQYSKEYWTVFCGEVLRAPLHHAPGIGAQDEDDTYAQHYQQTIDSYRRTFGVEPPADVWPVPEPAQPDGAPEAARRAPHPPPLATPPRTSTARSIIPSVWLLIGVILLVITTNIASDFDVLNFPGPRFLAFYLGVSVMACLLIRGLHRAAYDRQPWGAADGNVPRQLAPAEAALINGDATRMAQVATLALLDAGAIRVASPAKRKRDRNTYVVANETPMPHCHVNAWTWLARQPQRRSPWPAFRDRFLDEAIDMTDRLRHEGWMWAAGAMRATTVAAWAIGLSVLWLGVIKVFVGLSRERPVMWLLVEMALFGIVYWCVTVQLIGVGRAGPTAGARAALDVHRQRSQQAPKASLSTSDLLWLAAFGGTSVLANTVWAGYRPMMGTPAGASSGGSGGDTSSNCSSSSSSSSSCSSSSCGSSGCGGCSSS</sequence>